<proteinExistence type="predicted"/>
<evidence type="ECO:0000313" key="2">
    <source>
        <dbReference type="EMBL" id="MFC6179781.1"/>
    </source>
</evidence>
<gene>
    <name evidence="2" type="ORF">ACFP5Y_00730</name>
</gene>
<dbReference type="Gene3D" id="3.90.550.10">
    <property type="entry name" value="Spore Coat Polysaccharide Biosynthesis Protein SpsA, Chain A"/>
    <property type="match status" value="1"/>
</dbReference>
<dbReference type="PANTHER" id="PTHR22916">
    <property type="entry name" value="GLYCOSYLTRANSFERASE"/>
    <property type="match status" value="1"/>
</dbReference>
<dbReference type="InterPro" id="IPR029044">
    <property type="entry name" value="Nucleotide-diphossugar_trans"/>
</dbReference>
<organism evidence="2 3">
    <name type="scientific">Lactiplantibacillus daowaiensis</name>
    <dbReference type="NCBI Taxonomy" id="2559918"/>
    <lineage>
        <taxon>Bacteria</taxon>
        <taxon>Bacillati</taxon>
        <taxon>Bacillota</taxon>
        <taxon>Bacilli</taxon>
        <taxon>Lactobacillales</taxon>
        <taxon>Lactobacillaceae</taxon>
        <taxon>Lactiplantibacillus</taxon>
    </lineage>
</organism>
<feature type="domain" description="Glycosyltransferase 2-like" evidence="1">
    <location>
        <begin position="8"/>
        <end position="115"/>
    </location>
</feature>
<accession>A0ABW1RW87</accession>
<dbReference type="CDD" id="cd04196">
    <property type="entry name" value="GT_2_like_d"/>
    <property type="match status" value="1"/>
</dbReference>
<keyword evidence="3" id="KW-1185">Reference proteome</keyword>
<reference evidence="3" key="1">
    <citation type="journal article" date="2019" name="Int. J. Syst. Evol. Microbiol.">
        <title>The Global Catalogue of Microorganisms (GCM) 10K type strain sequencing project: providing services to taxonomists for standard genome sequencing and annotation.</title>
        <authorList>
            <consortium name="The Broad Institute Genomics Platform"/>
            <consortium name="The Broad Institute Genome Sequencing Center for Infectious Disease"/>
            <person name="Wu L."/>
            <person name="Ma J."/>
        </authorList>
    </citation>
    <scope>NUCLEOTIDE SEQUENCE [LARGE SCALE GENOMIC DNA]</scope>
    <source>
        <strain evidence="3">CCM 8933</strain>
    </source>
</reference>
<dbReference type="Pfam" id="PF00535">
    <property type="entry name" value="Glycos_transf_2"/>
    <property type="match status" value="1"/>
</dbReference>
<dbReference type="EMBL" id="JBHSSC010000004">
    <property type="protein sequence ID" value="MFC6179781.1"/>
    <property type="molecule type" value="Genomic_DNA"/>
</dbReference>
<comment type="caution">
    <text evidence="2">The sequence shown here is derived from an EMBL/GenBank/DDBJ whole genome shotgun (WGS) entry which is preliminary data.</text>
</comment>
<dbReference type="SUPFAM" id="SSF53448">
    <property type="entry name" value="Nucleotide-diphospho-sugar transferases"/>
    <property type="match status" value="1"/>
</dbReference>
<sequence length="311" mass="35929">MAKVEVAILLSTYNGEKYLKDQIESIRRQTYKNWQLFIRDDGSTDETTNIIQELIGKDDRVQWINRQKVKNVGVKESFIILLKETKANYYMFCDQDDVWLPRKIEVTLAAMKENSLIPQLVFTDLKLVDSDLKTLDQSVLSSVDINYWICPDNLLFDNIVTGCTVMINQALKDIVLPVNTDSIVMHDWWFAQIASQSGQINFVNQATILYRQHGDNQVGINTNLWHKFAKIRRFNKFRMQTELQIIQGNLSVQRTHFKTTDKGRMFLSMKDTKTIARLAVVVKAGFRKHTKFGSLALNIALMMNNLRKIGG</sequence>
<dbReference type="RefSeq" id="WP_171001441.1">
    <property type="nucleotide sequence ID" value="NZ_BJDJ01000007.1"/>
</dbReference>
<evidence type="ECO:0000259" key="1">
    <source>
        <dbReference type="Pfam" id="PF00535"/>
    </source>
</evidence>
<name>A0ABW1RW87_9LACO</name>
<protein>
    <submittedName>
        <fullName evidence="2">Glycosyltransferase family 2 protein</fullName>
    </submittedName>
</protein>
<evidence type="ECO:0000313" key="3">
    <source>
        <dbReference type="Proteomes" id="UP001596282"/>
    </source>
</evidence>
<dbReference type="InterPro" id="IPR001173">
    <property type="entry name" value="Glyco_trans_2-like"/>
</dbReference>
<dbReference type="Proteomes" id="UP001596282">
    <property type="component" value="Unassembled WGS sequence"/>
</dbReference>
<dbReference type="PANTHER" id="PTHR22916:SF3">
    <property type="entry name" value="UDP-GLCNAC:BETAGAL BETA-1,3-N-ACETYLGLUCOSAMINYLTRANSFERASE-LIKE PROTEIN 1"/>
    <property type="match status" value="1"/>
</dbReference>